<evidence type="ECO:0000313" key="2">
    <source>
        <dbReference type="Proteomes" id="UP000290013"/>
    </source>
</evidence>
<sequence>MNFPLINISAEKWEVEHLFEYIIFDEFIYSDDESIFNQFYRNQHFIDYDGNIFIPVGKYELKGKWRNWLRFIPNVWKREIIFQSTGKSWSVEKLRKYLIDRVSELERDKHTEKWLSDLKAAKNHSELINGN</sequence>
<dbReference type="Proteomes" id="UP000290013">
    <property type="component" value="Chromosome"/>
</dbReference>
<proteinExistence type="predicted"/>
<name>A0A4U8W7T5_9FLAO</name>
<organism evidence="1 2">
    <name type="scientific">Chryseobacterium taihuense</name>
    <dbReference type="NCBI Taxonomy" id="1141221"/>
    <lineage>
        <taxon>Bacteria</taxon>
        <taxon>Pseudomonadati</taxon>
        <taxon>Bacteroidota</taxon>
        <taxon>Flavobacteriia</taxon>
        <taxon>Flavobacteriales</taxon>
        <taxon>Weeksellaceae</taxon>
        <taxon>Chryseobacterium group</taxon>
        <taxon>Chryseobacterium</taxon>
    </lineage>
</organism>
<dbReference type="RefSeq" id="WP_130913060.1">
    <property type="nucleotide sequence ID" value="NZ_LR215974.1"/>
</dbReference>
<accession>A0A4U8W7T5</accession>
<reference evidence="1 2" key="1">
    <citation type="submission" date="2019-02" db="EMBL/GenBank/DDBJ databases">
        <authorList>
            <consortium name="Pathogen Informatics"/>
        </authorList>
    </citation>
    <scope>NUCLEOTIDE SEQUENCE [LARGE SCALE GENOMIC DNA]</scope>
    <source>
        <strain evidence="1 2">3012STDY6944375</strain>
    </source>
</reference>
<dbReference type="KEGG" id="ctai:NCTC12078_00125"/>
<dbReference type="AlphaFoldDB" id="A0A4U8W7T5"/>
<dbReference type="EMBL" id="LR215974">
    <property type="protein sequence ID" value="VFB02152.1"/>
    <property type="molecule type" value="Genomic_DNA"/>
</dbReference>
<protein>
    <submittedName>
        <fullName evidence="1">Uncharacterized protein</fullName>
    </submittedName>
</protein>
<evidence type="ECO:0000313" key="1">
    <source>
        <dbReference type="EMBL" id="VFB02152.1"/>
    </source>
</evidence>
<gene>
    <name evidence="1" type="ORF">NCTC12078_00125</name>
</gene>